<dbReference type="RefSeq" id="XP_022238722.1">
    <property type="nucleotide sequence ID" value="XM_022383014.1"/>
</dbReference>
<evidence type="ECO:0000259" key="13">
    <source>
        <dbReference type="PROSITE" id="PS50259"/>
    </source>
</evidence>
<dbReference type="GeneID" id="106457167"/>
<dbReference type="PANTHER" id="PTHR24060">
    <property type="entry name" value="METABOTROPIC GLUTAMATE RECEPTOR"/>
    <property type="match status" value="1"/>
</dbReference>
<dbReference type="Pfam" id="PF07562">
    <property type="entry name" value="NCD3G"/>
    <property type="match status" value="1"/>
</dbReference>
<dbReference type="SUPFAM" id="SSF53822">
    <property type="entry name" value="Periplasmic binding protein-like I"/>
    <property type="match status" value="1"/>
</dbReference>
<feature type="chain" id="PRO_5045113817" evidence="12">
    <location>
        <begin position="25"/>
        <end position="950"/>
    </location>
</feature>
<sequence length="950" mass="107614">MWPESNVKLFFFVVFLNTSRICAPITWPVYRSMNISGDIMLGALFPIHERSNRSHECGRLQEEGLQQLEALLFTLKKINENPKLLPGIKLGVIALDSCDSTTYALEQSLDFIKGFIARSNSHEQQFMCQDGSKPEFRDGNFDRVVGIIGGQSSSVSIQLANILRLFKVPQVSYQSTSPTLSNKEKYGYFFRTVPSDVNQAHAILKLLKKYRWTYVSIVYSNTDYGNKGYEKLQDLAPAYNICFSNPQSINIDHFTDHDYDIVIRNLRQKTNARVVVVFADKRTTRNIMTAATRLGITKRFLWIGSDGWSGRNSVVENNEEVLEGAITISPLVRSLSGFDQYFTSLTPENNKDNPWFVEFWEEHFQCQYQALQDTKWSNKYQHWCSRNKRISQDNGYTQTPALHFVRDAAYAFAHALHDMHKDKCGGKEGLCESMKRIEGAVLKKYLQYVRFTDENGKTFGFLPSGDAPPRYSIINFQNRSDSYTWTNVGHYILGEEGEVSLELHENELRFKQEEPEFPRSFCSEPCHLGQRKLQREGDTCCWLCTDCAEYQYLKNEYTCRDCPWGTLPSASKAYCLPIPEEFLNFTNPWAIGTMGFAGLGILATIFMALVFWANGDTPIIKAAGRELSYLLLFGIFLSYSMTFVIVAKPTPLSCGLTRFFLGFCYTLCYASIVTKTNRIARIFNQRSQRPCQKPRYTSPRSQLVITTILVSIEVVITIVWLLYDQPTVSYIYPTRQENILICNGSDKVSYLVGLIYPFILIGFCTVYAFKTRKCPDGFNEARYLTFTNYTTCVIWLAFLPLFVLSTSTTIRAVTLSFLFSLSSSVQLACLFAPKVYIALLRPEKNTKETVMSPHNKSTSHGQSSSCGQLAPTLLINGGYATGNNSGFYNNKLSVENTLPVPVTSSHLVTTMPNLTLSTQEDTQKSSVTSSSTATFCGDNNNSIIIQNKTL</sequence>
<evidence type="ECO:0000256" key="8">
    <source>
        <dbReference type="ARBA" id="ARBA00023170"/>
    </source>
</evidence>
<feature type="transmembrane region" description="Helical" evidence="11">
    <location>
        <begin position="701"/>
        <end position="723"/>
    </location>
</feature>
<protein>
    <submittedName>
        <fullName evidence="15">Metabotropic glutamate receptor 3-like</fullName>
    </submittedName>
</protein>
<dbReference type="InterPro" id="IPR001828">
    <property type="entry name" value="ANF_lig-bd_rcpt"/>
</dbReference>
<dbReference type="PROSITE" id="PS00980">
    <property type="entry name" value="G_PROTEIN_RECEP_F3_2"/>
    <property type="match status" value="1"/>
</dbReference>
<dbReference type="InterPro" id="IPR011500">
    <property type="entry name" value="GPCR_3_9-Cys_dom"/>
</dbReference>
<gene>
    <name evidence="15" type="primary">LOC106457167</name>
</gene>
<evidence type="ECO:0000313" key="15">
    <source>
        <dbReference type="RefSeq" id="XP_022238722.1"/>
    </source>
</evidence>
<dbReference type="PROSITE" id="PS50259">
    <property type="entry name" value="G_PROTEIN_RECEP_F3_4"/>
    <property type="match status" value="1"/>
</dbReference>
<dbReference type="Pfam" id="PF01094">
    <property type="entry name" value="ANF_receptor"/>
    <property type="match status" value="1"/>
</dbReference>
<keyword evidence="3" id="KW-1003">Cell membrane</keyword>
<evidence type="ECO:0000256" key="6">
    <source>
        <dbReference type="ARBA" id="ARBA00023040"/>
    </source>
</evidence>
<keyword evidence="4 11" id="KW-0812">Transmembrane</keyword>
<keyword evidence="5 11" id="KW-1133">Transmembrane helix</keyword>
<feature type="transmembrane region" description="Helical" evidence="11">
    <location>
        <begin position="627"/>
        <end position="647"/>
    </location>
</feature>
<comment type="subcellular location">
    <subcellularLocation>
        <location evidence="1">Cell membrane</location>
        <topology evidence="1">Multi-pass membrane protein</topology>
    </subcellularLocation>
</comment>
<feature type="transmembrane region" description="Helical" evidence="11">
    <location>
        <begin position="748"/>
        <end position="769"/>
    </location>
</feature>
<dbReference type="InterPro" id="IPR000337">
    <property type="entry name" value="GPCR_3"/>
</dbReference>
<evidence type="ECO:0000256" key="11">
    <source>
        <dbReference type="SAM" id="Phobius"/>
    </source>
</evidence>
<keyword evidence="10" id="KW-0807">Transducer</keyword>
<keyword evidence="8" id="KW-0675">Receptor</keyword>
<feature type="signal peptide" evidence="12">
    <location>
        <begin position="1"/>
        <end position="24"/>
    </location>
</feature>
<feature type="transmembrane region" description="Helical" evidence="11">
    <location>
        <begin position="589"/>
        <end position="615"/>
    </location>
</feature>
<feature type="transmembrane region" description="Helical" evidence="11">
    <location>
        <begin position="659"/>
        <end position="680"/>
    </location>
</feature>
<evidence type="ECO:0000256" key="1">
    <source>
        <dbReference type="ARBA" id="ARBA00004651"/>
    </source>
</evidence>
<reference evidence="15" key="1">
    <citation type="submission" date="2025-08" db="UniProtKB">
        <authorList>
            <consortium name="RefSeq"/>
        </authorList>
    </citation>
    <scope>IDENTIFICATION</scope>
    <source>
        <tissue evidence="15">Muscle</tissue>
    </source>
</reference>
<evidence type="ECO:0000256" key="2">
    <source>
        <dbReference type="ARBA" id="ARBA00007242"/>
    </source>
</evidence>
<evidence type="ECO:0000256" key="4">
    <source>
        <dbReference type="ARBA" id="ARBA00022692"/>
    </source>
</evidence>
<evidence type="ECO:0000256" key="3">
    <source>
        <dbReference type="ARBA" id="ARBA00022475"/>
    </source>
</evidence>
<evidence type="ECO:0000256" key="9">
    <source>
        <dbReference type="ARBA" id="ARBA00023180"/>
    </source>
</evidence>
<feature type="transmembrane region" description="Helical" evidence="11">
    <location>
        <begin position="781"/>
        <end position="803"/>
    </location>
</feature>
<dbReference type="InterPro" id="IPR017979">
    <property type="entry name" value="GPCR_3_CS"/>
</dbReference>
<keyword evidence="9" id="KW-0325">Glycoprotein</keyword>
<dbReference type="PRINTS" id="PR00593">
    <property type="entry name" value="MTABOTROPICR"/>
</dbReference>
<dbReference type="InterPro" id="IPR028082">
    <property type="entry name" value="Peripla_BP_I"/>
</dbReference>
<feature type="domain" description="G-protein coupled receptors family 3 profile" evidence="13">
    <location>
        <begin position="589"/>
        <end position="854"/>
    </location>
</feature>
<dbReference type="InterPro" id="IPR000162">
    <property type="entry name" value="GPCR_3_mtglu_rcpt"/>
</dbReference>
<keyword evidence="6" id="KW-0297">G-protein coupled receptor</keyword>
<keyword evidence="7 11" id="KW-0472">Membrane</keyword>
<evidence type="ECO:0000256" key="7">
    <source>
        <dbReference type="ARBA" id="ARBA00023136"/>
    </source>
</evidence>
<name>A0ABM1S517_LIMPO</name>
<feature type="transmembrane region" description="Helical" evidence="11">
    <location>
        <begin position="815"/>
        <end position="837"/>
    </location>
</feature>
<evidence type="ECO:0000256" key="12">
    <source>
        <dbReference type="SAM" id="SignalP"/>
    </source>
</evidence>
<keyword evidence="12" id="KW-0732">Signal</keyword>
<dbReference type="PRINTS" id="PR00248">
    <property type="entry name" value="GPCRMGR"/>
</dbReference>
<comment type="similarity">
    <text evidence="2">Belongs to the G-protein coupled receptor 3 family.</text>
</comment>
<proteinExistence type="inferred from homology"/>
<evidence type="ECO:0000313" key="14">
    <source>
        <dbReference type="Proteomes" id="UP000694941"/>
    </source>
</evidence>
<dbReference type="Gene3D" id="2.10.50.30">
    <property type="entry name" value="GPCR, family 3, nine cysteines domain"/>
    <property type="match status" value="1"/>
</dbReference>
<dbReference type="InterPro" id="IPR017978">
    <property type="entry name" value="GPCR_3_C"/>
</dbReference>
<dbReference type="Proteomes" id="UP000694941">
    <property type="component" value="Unplaced"/>
</dbReference>
<organism evidence="14 15">
    <name type="scientific">Limulus polyphemus</name>
    <name type="common">Atlantic horseshoe crab</name>
    <dbReference type="NCBI Taxonomy" id="6850"/>
    <lineage>
        <taxon>Eukaryota</taxon>
        <taxon>Metazoa</taxon>
        <taxon>Ecdysozoa</taxon>
        <taxon>Arthropoda</taxon>
        <taxon>Chelicerata</taxon>
        <taxon>Merostomata</taxon>
        <taxon>Xiphosura</taxon>
        <taxon>Limulidae</taxon>
        <taxon>Limulus</taxon>
    </lineage>
</organism>
<dbReference type="CDD" id="cd06362">
    <property type="entry name" value="PBP1_mGluR"/>
    <property type="match status" value="1"/>
</dbReference>
<dbReference type="Gene3D" id="3.40.50.2300">
    <property type="match status" value="2"/>
</dbReference>
<dbReference type="Pfam" id="PF00003">
    <property type="entry name" value="7tm_3"/>
    <property type="match status" value="1"/>
</dbReference>
<dbReference type="InterPro" id="IPR038550">
    <property type="entry name" value="GPCR_3_9-Cys_sf"/>
</dbReference>
<evidence type="ECO:0000256" key="5">
    <source>
        <dbReference type="ARBA" id="ARBA00022989"/>
    </source>
</evidence>
<dbReference type="InterPro" id="IPR050726">
    <property type="entry name" value="mGluR"/>
</dbReference>
<keyword evidence="14" id="KW-1185">Reference proteome</keyword>
<accession>A0ABM1S517</accession>
<evidence type="ECO:0000256" key="10">
    <source>
        <dbReference type="ARBA" id="ARBA00023224"/>
    </source>
</evidence>
<dbReference type="CDD" id="cd15045">
    <property type="entry name" value="7tmC_mGluRs"/>
    <property type="match status" value="1"/>
</dbReference>